<dbReference type="AlphaFoldDB" id="A0A822XW72"/>
<feature type="domain" description="UspA" evidence="3">
    <location>
        <begin position="60"/>
        <end position="106"/>
    </location>
</feature>
<accession>A0A822XW72</accession>
<protein>
    <recommendedName>
        <fullName evidence="3">UspA domain-containing protein</fullName>
    </recommendedName>
</protein>
<keyword evidence="2" id="KW-1133">Transmembrane helix</keyword>
<comment type="caution">
    <text evidence="4">The sequence shown here is derived from an EMBL/GenBank/DDBJ whole genome shotgun (WGS) entry which is preliminary data.</text>
</comment>
<dbReference type="PANTHER" id="PTHR47125">
    <property type="entry name" value="ADENINE NUCLEOTIDE ALPHA HYDROLASES-LIKE SUPERFAMILY PROTEIN"/>
    <property type="match status" value="1"/>
</dbReference>
<evidence type="ECO:0000313" key="5">
    <source>
        <dbReference type="Proteomes" id="UP000607653"/>
    </source>
</evidence>
<dbReference type="Proteomes" id="UP000607653">
    <property type="component" value="Unassembled WGS sequence"/>
</dbReference>
<keyword evidence="2" id="KW-0812">Transmembrane</keyword>
<evidence type="ECO:0000256" key="2">
    <source>
        <dbReference type="SAM" id="Phobius"/>
    </source>
</evidence>
<evidence type="ECO:0000259" key="3">
    <source>
        <dbReference type="Pfam" id="PF00582"/>
    </source>
</evidence>
<dbReference type="InterPro" id="IPR006016">
    <property type="entry name" value="UspA"/>
</dbReference>
<keyword evidence="5" id="KW-1185">Reference proteome</keyword>
<dbReference type="InterPro" id="IPR014729">
    <property type="entry name" value="Rossmann-like_a/b/a_fold"/>
</dbReference>
<name>A0A822XW72_NELNU</name>
<dbReference type="SUPFAM" id="SSF52402">
    <property type="entry name" value="Adenine nucleotide alpha hydrolases-like"/>
    <property type="match status" value="1"/>
</dbReference>
<organism evidence="4 5">
    <name type="scientific">Nelumbo nucifera</name>
    <name type="common">Sacred lotus</name>
    <dbReference type="NCBI Taxonomy" id="4432"/>
    <lineage>
        <taxon>Eukaryota</taxon>
        <taxon>Viridiplantae</taxon>
        <taxon>Streptophyta</taxon>
        <taxon>Embryophyta</taxon>
        <taxon>Tracheophyta</taxon>
        <taxon>Spermatophyta</taxon>
        <taxon>Magnoliopsida</taxon>
        <taxon>Proteales</taxon>
        <taxon>Nelumbonaceae</taxon>
        <taxon>Nelumbo</taxon>
    </lineage>
</organism>
<sequence length="190" mass="21513">MPSAASFFRQLSGRDSWSSSSNRWSKKSKYGGGEGCQRSLKQMEGLRMCGGVVENGGLVMRKRVMVVVDQSARAKHAMMWALTHVTNKGDLLTLLHIVPPPSHSYKCSERMSDSSPYLANSLGSLCKACKPEVFFLLCAREREREMHAFIFLSFLFLFSPNLAFHSCILTDAMLVHFFYTFFYLISLLFL</sequence>
<feature type="region of interest" description="Disordered" evidence="1">
    <location>
        <begin position="14"/>
        <end position="35"/>
    </location>
</feature>
<dbReference type="Pfam" id="PF00582">
    <property type="entry name" value="Usp"/>
    <property type="match status" value="1"/>
</dbReference>
<feature type="transmembrane region" description="Helical" evidence="2">
    <location>
        <begin position="148"/>
        <end position="166"/>
    </location>
</feature>
<proteinExistence type="predicted"/>
<evidence type="ECO:0000313" key="4">
    <source>
        <dbReference type="EMBL" id="DAD24577.1"/>
    </source>
</evidence>
<gene>
    <name evidence="4" type="ORF">HUJ06_026041</name>
</gene>
<reference evidence="4 5" key="1">
    <citation type="journal article" date="2020" name="Mol. Biol. Evol.">
        <title>Distinct Expression and Methylation Patterns for Genes with Different Fates following a Single Whole-Genome Duplication in Flowering Plants.</title>
        <authorList>
            <person name="Shi T."/>
            <person name="Rahmani R.S."/>
            <person name="Gugger P.F."/>
            <person name="Wang M."/>
            <person name="Li H."/>
            <person name="Zhang Y."/>
            <person name="Li Z."/>
            <person name="Wang Q."/>
            <person name="Van de Peer Y."/>
            <person name="Marchal K."/>
            <person name="Chen J."/>
        </authorList>
    </citation>
    <scope>NUCLEOTIDE SEQUENCE [LARGE SCALE GENOMIC DNA]</scope>
    <source>
        <tissue evidence="4">Leaf</tissue>
    </source>
</reference>
<evidence type="ECO:0000256" key="1">
    <source>
        <dbReference type="SAM" id="MobiDB-lite"/>
    </source>
</evidence>
<dbReference type="Gene3D" id="3.40.50.620">
    <property type="entry name" value="HUPs"/>
    <property type="match status" value="1"/>
</dbReference>
<feature type="transmembrane region" description="Helical" evidence="2">
    <location>
        <begin position="172"/>
        <end position="189"/>
    </location>
</feature>
<dbReference type="PANTHER" id="PTHR47125:SF2">
    <property type="entry name" value="ADENINE NUCLEOTIDE ALPHA HYDROLASES-LIKE SUPERFAMILY PROTEIN"/>
    <property type="match status" value="1"/>
</dbReference>
<keyword evidence="2" id="KW-0472">Membrane</keyword>
<dbReference type="EMBL" id="DUZY01000001">
    <property type="protein sequence ID" value="DAD24577.1"/>
    <property type="molecule type" value="Genomic_DNA"/>
</dbReference>